<dbReference type="PANTHER" id="PTHR43103">
    <property type="entry name" value="NUCLEOSIDE-DIPHOSPHATE-SUGAR EPIMERASE"/>
    <property type="match status" value="1"/>
</dbReference>
<gene>
    <name evidence="6" type="ORF">GFK26_21440</name>
</gene>
<reference evidence="6 7" key="1">
    <citation type="submission" date="2019-10" db="EMBL/GenBank/DDBJ databases">
        <title>Complete genome sequence of Variovorax paradoxus 5C-2.</title>
        <authorList>
            <person name="Gogoleva N.E."/>
            <person name="Balkin A.S."/>
        </authorList>
    </citation>
    <scope>NUCLEOTIDE SEQUENCE [LARGE SCALE GENOMIC DNA]</scope>
    <source>
        <strain evidence="6 7">5C-2</strain>
    </source>
</reference>
<dbReference type="InterPro" id="IPR001509">
    <property type="entry name" value="Epimerase_deHydtase"/>
</dbReference>
<accession>A0A5Q0M7G4</accession>
<evidence type="ECO:0000256" key="4">
    <source>
        <dbReference type="SAM" id="MobiDB-lite"/>
    </source>
</evidence>
<evidence type="ECO:0000256" key="2">
    <source>
        <dbReference type="ARBA" id="ARBA00023002"/>
    </source>
</evidence>
<evidence type="ECO:0000259" key="5">
    <source>
        <dbReference type="Pfam" id="PF01370"/>
    </source>
</evidence>
<comment type="similarity">
    <text evidence="1">Belongs to the NAD(P)-dependent epimerase/dehydratase family.</text>
</comment>
<dbReference type="SUPFAM" id="SSF51735">
    <property type="entry name" value="NAD(P)-binding Rossmann-fold domains"/>
    <property type="match status" value="1"/>
</dbReference>
<dbReference type="Pfam" id="PF01370">
    <property type="entry name" value="Epimerase"/>
    <property type="match status" value="1"/>
</dbReference>
<dbReference type="AlphaFoldDB" id="A0A5Q0M7G4"/>
<evidence type="ECO:0000313" key="6">
    <source>
        <dbReference type="EMBL" id="QFZ85138.1"/>
    </source>
</evidence>
<feature type="region of interest" description="Disordered" evidence="4">
    <location>
        <begin position="303"/>
        <end position="322"/>
    </location>
</feature>
<name>A0A5Q0M7G4_VARPD</name>
<organism evidence="6 7">
    <name type="scientific">Variovorax paradoxus</name>
    <dbReference type="NCBI Taxonomy" id="34073"/>
    <lineage>
        <taxon>Bacteria</taxon>
        <taxon>Pseudomonadati</taxon>
        <taxon>Pseudomonadota</taxon>
        <taxon>Betaproteobacteria</taxon>
        <taxon>Burkholderiales</taxon>
        <taxon>Comamonadaceae</taxon>
        <taxon>Variovorax</taxon>
    </lineage>
</organism>
<keyword evidence="2" id="KW-0560">Oxidoreductase</keyword>
<feature type="region of interest" description="Disordered" evidence="4">
    <location>
        <begin position="332"/>
        <end position="354"/>
    </location>
</feature>
<dbReference type="InterPro" id="IPR036291">
    <property type="entry name" value="NAD(P)-bd_dom_sf"/>
</dbReference>
<dbReference type="Proteomes" id="UP000326780">
    <property type="component" value="Chromosome"/>
</dbReference>
<evidence type="ECO:0000256" key="3">
    <source>
        <dbReference type="ARBA" id="ARBA00023027"/>
    </source>
</evidence>
<dbReference type="GO" id="GO:0016491">
    <property type="term" value="F:oxidoreductase activity"/>
    <property type="evidence" value="ECO:0007669"/>
    <property type="project" value="UniProtKB-KW"/>
</dbReference>
<feature type="domain" description="NAD-dependent epimerase/dehydratase" evidence="5">
    <location>
        <begin position="74"/>
        <end position="237"/>
    </location>
</feature>
<dbReference type="Gene3D" id="3.40.50.720">
    <property type="entry name" value="NAD(P)-binding Rossmann-like Domain"/>
    <property type="match status" value="1"/>
</dbReference>
<keyword evidence="3" id="KW-0520">NAD</keyword>
<protein>
    <submittedName>
        <fullName evidence="6">NAD-dependent epimerase/dehydratase family protein</fullName>
    </submittedName>
</protein>
<sequence>MANWLQCSRRIKASTCPLRWYKLHVRRTAARVPPSGTAGAAWCAAFSGTVRPRSTIATPRDAGSTETFSSMKRIAITGAAGLVGTGLRAQLLKRGYRVLSLDIKQVQNIAAHEEAAVVDITDQAAMTQQLQGCDAVVHLAACTTDAPWTEQVKLSVEGCISVFDAARDAGVRRVVYASSHHVVGMHPRVPHGPRMGNTAILRPDSRYAVGKAFGESIGALYAYKYGMQVLSVRIGNVNTRPIDRRRMGSWVSWRDLAQLVAIGIEREDLVFEIVYGVSDATGRHYNNAAAYALGYLPEDGSEGWDDEVLREDPPPAAGSKAARSAAEITLGGQFSQSEYEGSTDRLLPHARNAA</sequence>
<dbReference type="EMBL" id="CP045644">
    <property type="protein sequence ID" value="QFZ85138.1"/>
    <property type="molecule type" value="Genomic_DNA"/>
</dbReference>
<evidence type="ECO:0000256" key="1">
    <source>
        <dbReference type="ARBA" id="ARBA00007637"/>
    </source>
</evidence>
<dbReference type="PANTHER" id="PTHR43103:SF5">
    <property type="entry name" value="4-EPIMERASE, PUTATIVE (AFU_ORTHOLOGUE AFUA_7G00360)-RELATED"/>
    <property type="match status" value="1"/>
</dbReference>
<evidence type="ECO:0000313" key="7">
    <source>
        <dbReference type="Proteomes" id="UP000326780"/>
    </source>
</evidence>
<proteinExistence type="inferred from homology"/>